<feature type="signal peptide" evidence="1">
    <location>
        <begin position="1"/>
        <end position="20"/>
    </location>
</feature>
<dbReference type="RefSeq" id="WP_073294415.1">
    <property type="nucleotide sequence ID" value="NZ_FRAV01000025.1"/>
</dbReference>
<accession>A0A1M7DM57</accession>
<keyword evidence="1" id="KW-0732">Signal</keyword>
<organism evidence="2 3">
    <name type="scientific">Chryseobacterium polytrichastri</name>
    <dbReference type="NCBI Taxonomy" id="1302687"/>
    <lineage>
        <taxon>Bacteria</taxon>
        <taxon>Pseudomonadati</taxon>
        <taxon>Bacteroidota</taxon>
        <taxon>Flavobacteriia</taxon>
        <taxon>Flavobacteriales</taxon>
        <taxon>Weeksellaceae</taxon>
        <taxon>Chryseobacterium group</taxon>
        <taxon>Chryseobacterium</taxon>
    </lineage>
</organism>
<reference evidence="3" key="1">
    <citation type="submission" date="2016-11" db="EMBL/GenBank/DDBJ databases">
        <authorList>
            <person name="Varghese N."/>
            <person name="Submissions S."/>
        </authorList>
    </citation>
    <scope>NUCLEOTIDE SEQUENCE [LARGE SCALE GENOMIC DNA]</scope>
    <source>
        <strain evidence="3">DSM 26899</strain>
    </source>
</reference>
<dbReference type="AlphaFoldDB" id="A0A1M7DM57"/>
<keyword evidence="3" id="KW-1185">Reference proteome</keyword>
<dbReference type="EMBL" id="FRAV01000025">
    <property type="protein sequence ID" value="SHL80488.1"/>
    <property type="molecule type" value="Genomic_DNA"/>
</dbReference>
<evidence type="ECO:0000256" key="1">
    <source>
        <dbReference type="SAM" id="SignalP"/>
    </source>
</evidence>
<gene>
    <name evidence="2" type="ORF">SAMN05444267_102539</name>
</gene>
<dbReference type="Proteomes" id="UP000184364">
    <property type="component" value="Unassembled WGS sequence"/>
</dbReference>
<sequence>MKATLTLLFLLISLTCFSQAQYICPGSKIPDGWIIVGQTPCGGQCGDRAGQICNMIIIKDISGAKVGVEESACPGSQIPDGWVIVRQEPCGGQCGDRAGQVCNRQIIKKLK</sequence>
<proteinExistence type="predicted"/>
<dbReference type="OrthoDB" id="127762at2"/>
<protein>
    <submittedName>
        <fullName evidence="2">Uncharacterized protein</fullName>
    </submittedName>
</protein>
<evidence type="ECO:0000313" key="2">
    <source>
        <dbReference type="EMBL" id="SHL80488.1"/>
    </source>
</evidence>
<feature type="chain" id="PRO_5012929367" evidence="1">
    <location>
        <begin position="21"/>
        <end position="111"/>
    </location>
</feature>
<evidence type="ECO:0000313" key="3">
    <source>
        <dbReference type="Proteomes" id="UP000184364"/>
    </source>
</evidence>
<name>A0A1M7DM57_9FLAO</name>